<organism evidence="2 3">
    <name type="scientific">Candidatus Sulfomarinibacter kjeldsenii</name>
    <dbReference type="NCBI Taxonomy" id="2885994"/>
    <lineage>
        <taxon>Bacteria</taxon>
        <taxon>Pseudomonadati</taxon>
        <taxon>Acidobacteriota</taxon>
        <taxon>Thermoanaerobaculia</taxon>
        <taxon>Thermoanaerobaculales</taxon>
        <taxon>Candidatus Sulfomarinibacteraceae</taxon>
        <taxon>Candidatus Sulfomarinibacter</taxon>
    </lineage>
</organism>
<dbReference type="EMBL" id="JACXWA010000109">
    <property type="protein sequence ID" value="MBD3871006.1"/>
    <property type="molecule type" value="Genomic_DNA"/>
</dbReference>
<feature type="domain" description="R3H" evidence="1">
    <location>
        <begin position="130"/>
        <end position="196"/>
    </location>
</feature>
<reference evidence="2 3" key="1">
    <citation type="submission" date="2020-08" db="EMBL/GenBank/DDBJ databases">
        <title>Acidobacteriota in marine sediments use diverse sulfur dissimilation pathways.</title>
        <authorList>
            <person name="Wasmund K."/>
        </authorList>
    </citation>
    <scope>NUCLEOTIDE SEQUENCE [LARGE SCALE GENOMIC DNA]</scope>
    <source>
        <strain evidence="2">MAG AM3-A</strain>
    </source>
</reference>
<dbReference type="InterPro" id="IPR036867">
    <property type="entry name" value="R3H_dom_sf"/>
</dbReference>
<protein>
    <recommendedName>
        <fullName evidence="1">R3H domain-containing protein</fullName>
    </recommendedName>
</protein>
<dbReference type="InterPro" id="IPR001374">
    <property type="entry name" value="R3H_dom"/>
</dbReference>
<accession>A0A8J6YC81</accession>
<dbReference type="PANTHER" id="PTHR35800:SF1">
    <property type="entry name" value="RNA-BINDING PROTEIN KHPB"/>
    <property type="match status" value="1"/>
</dbReference>
<gene>
    <name evidence="2" type="ORF">IFJ97_06565</name>
</gene>
<evidence type="ECO:0000259" key="1">
    <source>
        <dbReference type="PROSITE" id="PS51061"/>
    </source>
</evidence>
<evidence type="ECO:0000313" key="3">
    <source>
        <dbReference type="Proteomes" id="UP000598633"/>
    </source>
</evidence>
<dbReference type="GO" id="GO:0003723">
    <property type="term" value="F:RNA binding"/>
    <property type="evidence" value="ECO:0007669"/>
    <property type="project" value="InterPro"/>
</dbReference>
<dbReference type="AlphaFoldDB" id="A0A8J6YC81"/>
<dbReference type="PROSITE" id="PS51061">
    <property type="entry name" value="R3H"/>
    <property type="match status" value="1"/>
</dbReference>
<dbReference type="InterPro" id="IPR015946">
    <property type="entry name" value="KH_dom-like_a/b"/>
</dbReference>
<dbReference type="SMART" id="SM00393">
    <property type="entry name" value="R3H"/>
    <property type="match status" value="1"/>
</dbReference>
<dbReference type="PANTHER" id="PTHR35800">
    <property type="entry name" value="PROTEIN JAG"/>
    <property type="match status" value="1"/>
</dbReference>
<comment type="caution">
    <text evidence="2">The sequence shown here is derived from an EMBL/GenBank/DDBJ whole genome shotgun (WGS) entry which is preliminary data.</text>
</comment>
<evidence type="ECO:0000313" key="2">
    <source>
        <dbReference type="EMBL" id="MBD3871006.1"/>
    </source>
</evidence>
<dbReference type="Gene3D" id="3.30.300.20">
    <property type="match status" value="1"/>
</dbReference>
<name>A0A8J6YC81_9BACT</name>
<dbReference type="Proteomes" id="UP000598633">
    <property type="component" value="Unassembled WGS sequence"/>
</dbReference>
<sequence>MNKPKSFQGGSLDEALSAACSGLNSRLEELHYDVVTGEGAEVVVEAEVDPVAVLGLFLSESFRAGDLEITAHLADREEALESELQGGDLHLLTASGGRGLDALQYLCNRILNRRLTDHRPVHLDCDGFKERRAHKLQERAEAAADEALRRGAPVTLGPLTPAARREIHLALADDPGVETDSDGEGFLKRIVIRPRRRR</sequence>
<dbReference type="InterPro" id="IPR039247">
    <property type="entry name" value="KhpB"/>
</dbReference>
<proteinExistence type="predicted"/>
<dbReference type="Gene3D" id="3.30.1370.50">
    <property type="entry name" value="R3H-like domain"/>
    <property type="match status" value="1"/>
</dbReference>
<dbReference type="Pfam" id="PF01424">
    <property type="entry name" value="R3H"/>
    <property type="match status" value="1"/>
</dbReference>